<name>A0A0G1KFB1_9BACT</name>
<dbReference type="Pfam" id="PF00583">
    <property type="entry name" value="Acetyltransf_1"/>
    <property type="match status" value="1"/>
</dbReference>
<dbReference type="CDD" id="cd04301">
    <property type="entry name" value="NAT_SF"/>
    <property type="match status" value="1"/>
</dbReference>
<proteinExistence type="predicted"/>
<dbReference type="Proteomes" id="UP000034032">
    <property type="component" value="Unassembled WGS sequence"/>
</dbReference>
<dbReference type="PROSITE" id="PS51186">
    <property type="entry name" value="GNAT"/>
    <property type="match status" value="1"/>
</dbReference>
<keyword evidence="2" id="KW-0808">Transferase</keyword>
<dbReference type="InterPro" id="IPR016181">
    <property type="entry name" value="Acyl_CoA_acyltransferase"/>
</dbReference>
<dbReference type="AlphaFoldDB" id="A0A0G1KFB1"/>
<reference evidence="2 3" key="1">
    <citation type="journal article" date="2015" name="Nature">
        <title>rRNA introns, odd ribosomes, and small enigmatic genomes across a large radiation of phyla.</title>
        <authorList>
            <person name="Brown C.T."/>
            <person name="Hug L.A."/>
            <person name="Thomas B.C."/>
            <person name="Sharon I."/>
            <person name="Castelle C.J."/>
            <person name="Singh A."/>
            <person name="Wilkins M.J."/>
            <person name="Williams K.H."/>
            <person name="Banfield J.F."/>
        </authorList>
    </citation>
    <scope>NUCLEOTIDE SEQUENCE [LARGE SCALE GENOMIC DNA]</scope>
</reference>
<organism evidence="2 3">
    <name type="scientific">Candidatus Yanofskybacteria bacterium GW2011_GWA2_44_9</name>
    <dbReference type="NCBI Taxonomy" id="1619025"/>
    <lineage>
        <taxon>Bacteria</taxon>
        <taxon>Candidatus Yanofskyibacteriota</taxon>
    </lineage>
</organism>
<evidence type="ECO:0000259" key="1">
    <source>
        <dbReference type="PROSITE" id="PS51186"/>
    </source>
</evidence>
<gene>
    <name evidence="2" type="ORF">UW79_C0010G0017</name>
</gene>
<dbReference type="Gene3D" id="3.40.630.30">
    <property type="match status" value="1"/>
</dbReference>
<dbReference type="InterPro" id="IPR000182">
    <property type="entry name" value="GNAT_dom"/>
</dbReference>
<evidence type="ECO:0000313" key="3">
    <source>
        <dbReference type="Proteomes" id="UP000034032"/>
    </source>
</evidence>
<protein>
    <submittedName>
        <fullName evidence="2">Acetyl transferase</fullName>
    </submittedName>
</protein>
<comment type="caution">
    <text evidence="2">The sequence shown here is derived from an EMBL/GenBank/DDBJ whole genome shotgun (WGS) entry which is preliminary data.</text>
</comment>
<dbReference type="EMBL" id="LCJR01000010">
    <property type="protein sequence ID" value="KKT82180.1"/>
    <property type="molecule type" value="Genomic_DNA"/>
</dbReference>
<sequence length="162" mass="18696">MESTIIREYKMEDKDGVEGRIFELQENEYRQYPDYWIPASDSVKPYLAFLLKRLETEDGKLFVADVAGKIAGFVAVLVDEDKKDNPCYKIKRLAYITDLVVSKEYRKGGIGGQLIRAAEEYAMGIGIQYIALDVQVKNPAVNFYQKHGYTERSIWMNKKLHD</sequence>
<dbReference type="PANTHER" id="PTHR43617">
    <property type="entry name" value="L-AMINO ACID N-ACETYLTRANSFERASE"/>
    <property type="match status" value="1"/>
</dbReference>
<evidence type="ECO:0000313" key="2">
    <source>
        <dbReference type="EMBL" id="KKT82180.1"/>
    </source>
</evidence>
<accession>A0A0G1KFB1</accession>
<feature type="domain" description="N-acetyltransferase" evidence="1">
    <location>
        <begin position="19"/>
        <end position="162"/>
    </location>
</feature>
<dbReference type="SUPFAM" id="SSF55729">
    <property type="entry name" value="Acyl-CoA N-acyltransferases (Nat)"/>
    <property type="match status" value="1"/>
</dbReference>
<dbReference type="GO" id="GO:0016747">
    <property type="term" value="F:acyltransferase activity, transferring groups other than amino-acyl groups"/>
    <property type="evidence" value="ECO:0007669"/>
    <property type="project" value="InterPro"/>
</dbReference>
<dbReference type="InterPro" id="IPR050276">
    <property type="entry name" value="MshD_Acetyltransferase"/>
</dbReference>